<proteinExistence type="predicted"/>
<evidence type="ECO:0000256" key="1">
    <source>
        <dbReference type="PROSITE-ProRule" id="PRU00339"/>
    </source>
</evidence>
<dbReference type="Pfam" id="PF13176">
    <property type="entry name" value="TPR_7"/>
    <property type="match status" value="1"/>
</dbReference>
<dbReference type="Proteomes" id="UP001246372">
    <property type="component" value="Unassembled WGS sequence"/>
</dbReference>
<evidence type="ECO:0000313" key="4">
    <source>
        <dbReference type="Proteomes" id="UP001246372"/>
    </source>
</evidence>
<evidence type="ECO:0000313" key="3">
    <source>
        <dbReference type="EMBL" id="MDT8999052.1"/>
    </source>
</evidence>
<dbReference type="PANTHER" id="PTHR12558:SF33">
    <property type="entry name" value="BLL7664 PROTEIN"/>
    <property type="match status" value="1"/>
</dbReference>
<comment type="caution">
    <text evidence="3">The sequence shown here is derived from an EMBL/GenBank/DDBJ whole genome shotgun (WGS) entry which is preliminary data.</text>
</comment>
<feature type="repeat" description="TPR" evidence="1">
    <location>
        <begin position="514"/>
        <end position="547"/>
    </location>
</feature>
<dbReference type="PANTHER" id="PTHR12558">
    <property type="entry name" value="CELL DIVISION CYCLE 16,23,27"/>
    <property type="match status" value="1"/>
</dbReference>
<feature type="signal peptide" evidence="2">
    <location>
        <begin position="1"/>
        <end position="32"/>
    </location>
</feature>
<keyword evidence="4" id="KW-1185">Reference proteome</keyword>
<keyword evidence="2" id="KW-0732">Signal</keyword>
<reference evidence="3" key="1">
    <citation type="submission" date="2023-09" db="EMBL/GenBank/DDBJ databases">
        <title>Paucibacter sp. APW11 Genome sequencing and assembly.</title>
        <authorList>
            <person name="Kim I."/>
        </authorList>
    </citation>
    <scope>NUCLEOTIDE SEQUENCE</scope>
    <source>
        <strain evidence="3">APW11</strain>
    </source>
</reference>
<organism evidence="3 4">
    <name type="scientific">Roseateles aquae</name>
    <dbReference type="NCBI Taxonomy" id="3077235"/>
    <lineage>
        <taxon>Bacteria</taxon>
        <taxon>Pseudomonadati</taxon>
        <taxon>Pseudomonadota</taxon>
        <taxon>Betaproteobacteria</taxon>
        <taxon>Burkholderiales</taxon>
        <taxon>Sphaerotilaceae</taxon>
        <taxon>Roseateles</taxon>
    </lineage>
</organism>
<dbReference type="EMBL" id="JAVXZY010000002">
    <property type="protein sequence ID" value="MDT8999052.1"/>
    <property type="molecule type" value="Genomic_DNA"/>
</dbReference>
<dbReference type="Pfam" id="PF13432">
    <property type="entry name" value="TPR_16"/>
    <property type="match status" value="3"/>
</dbReference>
<dbReference type="PROSITE" id="PS50005">
    <property type="entry name" value="TPR"/>
    <property type="match status" value="2"/>
</dbReference>
<name>A0ABU3P9U7_9BURK</name>
<gene>
    <name evidence="3" type="ORF">RQP53_07205</name>
</gene>
<feature type="repeat" description="TPR" evidence="1">
    <location>
        <begin position="179"/>
        <end position="212"/>
    </location>
</feature>
<dbReference type="RefSeq" id="WP_315649541.1">
    <property type="nucleotide sequence ID" value="NZ_JAVXZY010000002.1"/>
</dbReference>
<sequence length="823" mass="90462">MRKSIHRPTLLGLGLALQLSLGLLGLSSQVSAATAQSIPSALAVLEGQLQRQDFAAAEPALQTLLKKRQPSAAERTLIYQWLQLRDDQAAIERRSQAMLRSGQAAATDWLAAGRQALDLRRFDEAERCFKLAGQAAKNRRDLASQANALRGLGLLAYQRRQYDESLQLLQQSVAKHDTADNQLALAETLIRLGKTDAAISAIEHAIVLNPDHEMAHYYLGNGYARLNYTQLAAQNRTAFEQANNLVLQASEAFNQGDFARARVLAVQALARCPAHGRAHAVLAKALESQRLLIEVHRADAERRFAATPMPAVPGIERYVLNWAELSPRHQKRVALSIAPWKAFIPVLVAGGATHYIKPLAMRLSETPEAQALKDQRIDYDSRLWDDVRGMGGHNTVTGIEDVERSIFDRYNTVLHELSHQVHGVLTADQWRQIQELYSQAKQRDARTQQGFLSRYAGGSVWEYFAEGANALDSPRRDAYDSREIVRERLTELDPALQAYVASLFAMQDASASLPIALVNAGHHLLSQGKLDEAVAKFEQASAAAPSDESVLAARLHALALRRDATAVKQLAHQAQQLRPNSGKVRSAIAEALWHSGVSLDTVVAGLAQNREALQGDDQRRNTLELADYELRLGRADAALKHFEELLGQQADHPEGLWGKAASLAMLKRWDEAFASYDQALRLRTGLVALRADLLSQLLLAGRLDAARSQLKEALLLDATDATLLAEQAWLSLAGGQAEEALNQATATLQANPWSDLALIVKAAAERSLKRDAEATLAPLRQRIADGTGPSYRYDAANLRWKSIQGWTAADQRVFDALLSEPAR</sequence>
<evidence type="ECO:0000256" key="2">
    <source>
        <dbReference type="SAM" id="SignalP"/>
    </source>
</evidence>
<keyword evidence="1" id="KW-0802">TPR repeat</keyword>
<dbReference type="SUPFAM" id="SSF48452">
    <property type="entry name" value="TPR-like"/>
    <property type="match status" value="3"/>
</dbReference>
<dbReference type="SUPFAM" id="SSF55486">
    <property type="entry name" value="Metalloproteases ('zincins'), catalytic domain"/>
    <property type="match status" value="1"/>
</dbReference>
<dbReference type="InterPro" id="IPR011990">
    <property type="entry name" value="TPR-like_helical_dom_sf"/>
</dbReference>
<feature type="chain" id="PRO_5045924924" evidence="2">
    <location>
        <begin position="33"/>
        <end position="823"/>
    </location>
</feature>
<dbReference type="Gene3D" id="1.25.40.10">
    <property type="entry name" value="Tetratricopeptide repeat domain"/>
    <property type="match status" value="4"/>
</dbReference>
<accession>A0ABU3P9U7</accession>
<dbReference type="SMART" id="SM00028">
    <property type="entry name" value="TPR"/>
    <property type="match status" value="6"/>
</dbReference>
<protein>
    <submittedName>
        <fullName evidence="3">Tetratricopeptide repeat protein</fullName>
    </submittedName>
</protein>
<dbReference type="InterPro" id="IPR019734">
    <property type="entry name" value="TPR_rpt"/>
</dbReference>